<evidence type="ECO:0000313" key="3">
    <source>
        <dbReference type="Proteomes" id="UP000503447"/>
    </source>
</evidence>
<sequence length="271" mass="27781">MYLDGNERRFLIDHGDGGPNVPEPPLMLDVFHPLNRVGDGDSNSPGAGAPRSGTSGLGSVNLSAAMPNSTLAAFLAGWSNGRQIADSLAAPTADGTWVNTVEIAVNPGNPADVLLAVDTVLPDARADLIRLKDADLAVVPTYLIGDAAGAPAAPARADDQSDLGLMARVVGLDELSGGIPPAPLSVEQLLDLLGSVGGTPGAPVGETEVRDAGFALREWFEGVLNQGGSGAVVAALVLEGALVTYVYRRSRRVGHAIRACQIMPEPPGEKS</sequence>
<gene>
    <name evidence="2" type="ORF">FTUN_5862</name>
</gene>
<name>A0A6M5YXQ6_9BACT</name>
<dbReference type="Proteomes" id="UP000503447">
    <property type="component" value="Chromosome"/>
</dbReference>
<keyword evidence="3" id="KW-1185">Reference proteome</keyword>
<feature type="region of interest" description="Disordered" evidence="1">
    <location>
        <begin position="33"/>
        <end position="55"/>
    </location>
</feature>
<dbReference type="KEGG" id="ftj:FTUN_5862"/>
<dbReference type="RefSeq" id="WP_171473497.1">
    <property type="nucleotide sequence ID" value="NZ_CP053452.2"/>
</dbReference>
<dbReference type="EMBL" id="CP053452">
    <property type="protein sequence ID" value="QJW98274.1"/>
    <property type="molecule type" value="Genomic_DNA"/>
</dbReference>
<reference evidence="3" key="1">
    <citation type="submission" date="2020-05" db="EMBL/GenBank/DDBJ databases">
        <title>Frigoriglobus tundricola gen. nov., sp. nov., a psychrotolerant cellulolytic planctomycete of the family Gemmataceae with two divergent copies of 16S rRNA gene.</title>
        <authorList>
            <person name="Kulichevskaya I.S."/>
            <person name="Ivanova A.A."/>
            <person name="Naumoff D.G."/>
            <person name="Beletsky A.V."/>
            <person name="Rijpstra W.I.C."/>
            <person name="Sinninghe Damste J.S."/>
            <person name="Mardanov A.V."/>
            <person name="Ravin N.V."/>
            <person name="Dedysh S.N."/>
        </authorList>
    </citation>
    <scope>NUCLEOTIDE SEQUENCE [LARGE SCALE GENOMIC DNA]</scope>
    <source>
        <strain evidence="3">PL17</strain>
    </source>
</reference>
<dbReference type="AlphaFoldDB" id="A0A6M5YXQ6"/>
<evidence type="ECO:0000313" key="2">
    <source>
        <dbReference type="EMBL" id="QJW98274.1"/>
    </source>
</evidence>
<evidence type="ECO:0000256" key="1">
    <source>
        <dbReference type="SAM" id="MobiDB-lite"/>
    </source>
</evidence>
<proteinExistence type="predicted"/>
<organism evidence="2 3">
    <name type="scientific">Frigoriglobus tundricola</name>
    <dbReference type="NCBI Taxonomy" id="2774151"/>
    <lineage>
        <taxon>Bacteria</taxon>
        <taxon>Pseudomonadati</taxon>
        <taxon>Planctomycetota</taxon>
        <taxon>Planctomycetia</taxon>
        <taxon>Gemmatales</taxon>
        <taxon>Gemmataceae</taxon>
        <taxon>Frigoriglobus</taxon>
    </lineage>
</organism>
<protein>
    <submittedName>
        <fullName evidence="2">Uncharacterized protein</fullName>
    </submittedName>
</protein>
<accession>A0A6M5YXQ6</accession>